<accession>A0A4R5WTZ1</accession>
<evidence type="ECO:0000313" key="3">
    <source>
        <dbReference type="EMBL" id="GFG79154.1"/>
    </source>
</evidence>
<evidence type="ECO:0000256" key="1">
    <source>
        <dbReference type="SAM" id="MobiDB-lite"/>
    </source>
</evidence>
<feature type="region of interest" description="Disordered" evidence="1">
    <location>
        <begin position="141"/>
        <end position="168"/>
    </location>
</feature>
<organism evidence="4 6">
    <name type="scientific">Mycobacterium paragordonae</name>
    <dbReference type="NCBI Taxonomy" id="1389713"/>
    <lineage>
        <taxon>Bacteria</taxon>
        <taxon>Bacillati</taxon>
        <taxon>Actinomycetota</taxon>
        <taxon>Actinomycetes</taxon>
        <taxon>Mycobacteriales</taxon>
        <taxon>Mycobacteriaceae</taxon>
        <taxon>Mycobacterium</taxon>
    </lineage>
</organism>
<feature type="signal peptide" evidence="2">
    <location>
        <begin position="1"/>
        <end position="24"/>
    </location>
</feature>
<evidence type="ECO:0008006" key="7">
    <source>
        <dbReference type="Google" id="ProtNLM"/>
    </source>
</evidence>
<name>A0A4R5WTZ1_9MYCO</name>
<proteinExistence type="predicted"/>
<evidence type="ECO:0000313" key="4">
    <source>
        <dbReference type="EMBL" id="MDP7735090.1"/>
    </source>
</evidence>
<feature type="compositionally biased region" description="Low complexity" evidence="1">
    <location>
        <begin position="154"/>
        <end position="168"/>
    </location>
</feature>
<feature type="chain" id="PRO_5043195159" description="Secreted protein" evidence="2">
    <location>
        <begin position="25"/>
        <end position="168"/>
    </location>
</feature>
<gene>
    <name evidence="3" type="ORF">MPRG_24300</name>
    <name evidence="4" type="ORF">QXL92_10085</name>
</gene>
<evidence type="ECO:0000313" key="5">
    <source>
        <dbReference type="Proteomes" id="UP000465240"/>
    </source>
</evidence>
<protein>
    <recommendedName>
        <fullName evidence="7">Secreted protein</fullName>
    </recommendedName>
</protein>
<keyword evidence="5" id="KW-1185">Reference proteome</keyword>
<reference evidence="4" key="3">
    <citation type="submission" date="2023-06" db="EMBL/GenBank/DDBJ databases">
        <title>Identification of two novel mycobacterium reveal diversities and complexities of Mycobacterium gordonae clade.</title>
        <authorList>
            <person name="Matsumoto Y."/>
            <person name="Nakamura S."/>
            <person name="Motooka D."/>
            <person name="Fukushima K."/>
        </authorList>
    </citation>
    <scope>NUCLEOTIDE SEQUENCE</scope>
    <source>
        <strain evidence="4">TY812</strain>
    </source>
</reference>
<evidence type="ECO:0000256" key="2">
    <source>
        <dbReference type="SAM" id="SignalP"/>
    </source>
</evidence>
<dbReference type="EMBL" id="JAUFSA010000001">
    <property type="protein sequence ID" value="MDP7735090.1"/>
    <property type="molecule type" value="Genomic_DNA"/>
</dbReference>
<keyword evidence="2" id="KW-0732">Signal</keyword>
<reference evidence="3" key="2">
    <citation type="submission" date="2020-02" db="EMBL/GenBank/DDBJ databases">
        <authorList>
            <person name="Matsumoto Y."/>
            <person name="Kinjo T."/>
            <person name="Motooka D."/>
            <person name="Nabeya D."/>
            <person name="Jung N."/>
            <person name="Uechi K."/>
            <person name="Horii T."/>
            <person name="Iida T."/>
            <person name="Fujita J."/>
            <person name="Nakamura S."/>
        </authorList>
    </citation>
    <scope>NUCLEOTIDE SEQUENCE</scope>
    <source>
        <strain evidence="3">JCM 18565</strain>
    </source>
</reference>
<dbReference type="Proteomes" id="UP000465240">
    <property type="component" value="Unassembled WGS sequence"/>
</dbReference>
<reference evidence="3 5" key="1">
    <citation type="journal article" date="2019" name="Emerg. Microbes Infect.">
        <title>Comprehensive subspecies identification of 175 nontuberculous mycobacteria species based on 7547 genomic profiles.</title>
        <authorList>
            <person name="Matsumoto Y."/>
            <person name="Kinjo T."/>
            <person name="Motooka D."/>
            <person name="Nabeya D."/>
            <person name="Jung N."/>
            <person name="Uechi K."/>
            <person name="Horii T."/>
            <person name="Iida T."/>
            <person name="Fujita J."/>
            <person name="Nakamura S."/>
        </authorList>
    </citation>
    <scope>NUCLEOTIDE SEQUENCE [LARGE SCALE GENOMIC DNA]</scope>
    <source>
        <strain evidence="3 5">JCM 18565</strain>
    </source>
</reference>
<dbReference type="Proteomes" id="UP001229081">
    <property type="component" value="Unassembled WGS sequence"/>
</dbReference>
<evidence type="ECO:0000313" key="6">
    <source>
        <dbReference type="Proteomes" id="UP001229081"/>
    </source>
</evidence>
<sequence length="168" mass="17320">MKKFAIFGIAATAWLISGVPVAQADIGGNVPGPGLCDYPGVGGSGMEMGAYHYWCDFPTEENGSRWHCEYGGGAVQGVGGVNIFFLTAQVITPLGALEGSCSFRCPDGSLSAAPNPPGAWKNGLTPKKCVPVEVSPIAEPNTDLPGWPGHLPAVTNPVTPNPVTTENP</sequence>
<dbReference type="AlphaFoldDB" id="A0A4R5WTZ1"/>
<dbReference type="EMBL" id="BLKX01000001">
    <property type="protein sequence ID" value="GFG79154.1"/>
    <property type="molecule type" value="Genomic_DNA"/>
</dbReference>
<dbReference type="RefSeq" id="WP_133436109.1">
    <property type="nucleotide sequence ID" value="NZ_BLKX01000001.1"/>
</dbReference>
<comment type="caution">
    <text evidence="4">The sequence shown here is derived from an EMBL/GenBank/DDBJ whole genome shotgun (WGS) entry which is preliminary data.</text>
</comment>